<evidence type="ECO:0000256" key="1">
    <source>
        <dbReference type="SAM" id="MobiDB-lite"/>
    </source>
</evidence>
<dbReference type="Proteomes" id="UP000799771">
    <property type="component" value="Unassembled WGS sequence"/>
</dbReference>
<evidence type="ECO:0000313" key="3">
    <source>
        <dbReference type="Proteomes" id="UP000799771"/>
    </source>
</evidence>
<dbReference type="OrthoDB" id="2348401at2759"/>
<dbReference type="PIRSF" id="PIRSF002590">
    <property type="entry name" value="HSP9/HSP12_fun"/>
    <property type="match status" value="1"/>
</dbReference>
<feature type="compositionally biased region" description="Basic and acidic residues" evidence="1">
    <location>
        <begin position="76"/>
        <end position="89"/>
    </location>
</feature>
<reference evidence="2" key="1">
    <citation type="journal article" date="2020" name="Stud. Mycol.">
        <title>101 Dothideomycetes genomes: a test case for predicting lifestyles and emergence of pathogens.</title>
        <authorList>
            <person name="Haridas S."/>
            <person name="Albert R."/>
            <person name="Binder M."/>
            <person name="Bloem J."/>
            <person name="Labutti K."/>
            <person name="Salamov A."/>
            <person name="Andreopoulos B."/>
            <person name="Baker S."/>
            <person name="Barry K."/>
            <person name="Bills G."/>
            <person name="Bluhm B."/>
            <person name="Cannon C."/>
            <person name="Castanera R."/>
            <person name="Culley D."/>
            <person name="Daum C."/>
            <person name="Ezra D."/>
            <person name="Gonzalez J."/>
            <person name="Henrissat B."/>
            <person name="Kuo A."/>
            <person name="Liang C."/>
            <person name="Lipzen A."/>
            <person name="Lutzoni F."/>
            <person name="Magnuson J."/>
            <person name="Mondo S."/>
            <person name="Nolan M."/>
            <person name="Ohm R."/>
            <person name="Pangilinan J."/>
            <person name="Park H.-J."/>
            <person name="Ramirez L."/>
            <person name="Alfaro M."/>
            <person name="Sun H."/>
            <person name="Tritt A."/>
            <person name="Yoshinaga Y."/>
            <person name="Zwiers L.-H."/>
            <person name="Turgeon B."/>
            <person name="Goodwin S."/>
            <person name="Spatafora J."/>
            <person name="Crous P."/>
            <person name="Grigoriev I."/>
        </authorList>
    </citation>
    <scope>NUCLEOTIDE SEQUENCE</scope>
    <source>
        <strain evidence="2">CBS 119687</strain>
    </source>
</reference>
<evidence type="ECO:0008006" key="4">
    <source>
        <dbReference type="Google" id="ProtNLM"/>
    </source>
</evidence>
<dbReference type="RefSeq" id="XP_033524494.1">
    <property type="nucleotide sequence ID" value="XM_033668082.1"/>
</dbReference>
<dbReference type="Gene3D" id="6.10.250.2440">
    <property type="match status" value="2"/>
</dbReference>
<accession>A0A6A6AGT8</accession>
<name>A0A6A6AGT8_9PLEO</name>
<dbReference type="GeneID" id="54408514"/>
<dbReference type="AlphaFoldDB" id="A0A6A6AGT8"/>
<gene>
    <name evidence="2" type="ORF">P153DRAFT_366578</name>
</gene>
<dbReference type="Pfam" id="PF04119">
    <property type="entry name" value="HSP9_HSP12"/>
    <property type="match status" value="1"/>
</dbReference>
<organism evidence="2 3">
    <name type="scientific">Dothidotthia symphoricarpi CBS 119687</name>
    <dbReference type="NCBI Taxonomy" id="1392245"/>
    <lineage>
        <taxon>Eukaryota</taxon>
        <taxon>Fungi</taxon>
        <taxon>Dikarya</taxon>
        <taxon>Ascomycota</taxon>
        <taxon>Pezizomycotina</taxon>
        <taxon>Dothideomycetes</taxon>
        <taxon>Pleosporomycetidae</taxon>
        <taxon>Pleosporales</taxon>
        <taxon>Dothidotthiaceae</taxon>
        <taxon>Dothidotthia</taxon>
    </lineage>
</organism>
<sequence>MSDALRKDFSTKAGEKMQPDSSKSTLEKTKETVTGAGDKAARGAQPDSDKSTSQSIGDKVGRSKDEEVHGGSGESVMDKAKGALGMDKK</sequence>
<dbReference type="InterPro" id="IPR007250">
    <property type="entry name" value="HSP9_HSP12"/>
</dbReference>
<proteinExistence type="predicted"/>
<feature type="compositionally biased region" description="Basic and acidic residues" evidence="1">
    <location>
        <begin position="59"/>
        <end position="69"/>
    </location>
</feature>
<feature type="compositionally biased region" description="Basic and acidic residues" evidence="1">
    <location>
        <begin position="1"/>
        <end position="18"/>
    </location>
</feature>
<dbReference type="EMBL" id="ML977505">
    <property type="protein sequence ID" value="KAF2130107.1"/>
    <property type="molecule type" value="Genomic_DNA"/>
</dbReference>
<protein>
    <recommendedName>
        <fullName evidence="4">Chaperone/heat shock protein Hsp12</fullName>
    </recommendedName>
</protein>
<keyword evidence="3" id="KW-1185">Reference proteome</keyword>
<feature type="region of interest" description="Disordered" evidence="1">
    <location>
        <begin position="1"/>
        <end position="89"/>
    </location>
</feature>
<evidence type="ECO:0000313" key="2">
    <source>
        <dbReference type="EMBL" id="KAF2130107.1"/>
    </source>
</evidence>